<keyword evidence="9" id="KW-1133">Transmembrane helix</keyword>
<evidence type="ECO:0000256" key="7">
    <source>
        <dbReference type="ARBA" id="ARBA00022730"/>
    </source>
</evidence>
<dbReference type="InterPro" id="IPR029026">
    <property type="entry name" value="tRNA_m1G_MTases_N"/>
</dbReference>
<reference evidence="10" key="1">
    <citation type="submission" date="2021-01" db="EMBL/GenBank/DDBJ databases">
        <authorList>
            <person name="Li R."/>
            <person name="Bekaert M."/>
        </authorList>
    </citation>
    <scope>NUCLEOTIDE SEQUENCE</scope>
    <source>
        <strain evidence="10">Farmed</strain>
    </source>
</reference>
<gene>
    <name evidence="10" type="ORF">SPHA_53042</name>
</gene>
<dbReference type="EMBL" id="CAHIKZ030003347">
    <property type="protein sequence ID" value="CAE1299157.1"/>
    <property type="molecule type" value="Genomic_DNA"/>
</dbReference>
<dbReference type="GO" id="GO:0032040">
    <property type="term" value="C:small-subunit processome"/>
    <property type="evidence" value="ECO:0007669"/>
    <property type="project" value="TreeGrafter"/>
</dbReference>
<organism evidence="10 11">
    <name type="scientific">Acanthosepion pharaonis</name>
    <name type="common">Pharaoh cuttlefish</name>
    <name type="synonym">Sepia pharaonis</name>
    <dbReference type="NCBI Taxonomy" id="158019"/>
    <lineage>
        <taxon>Eukaryota</taxon>
        <taxon>Metazoa</taxon>
        <taxon>Spiralia</taxon>
        <taxon>Lophotrochozoa</taxon>
        <taxon>Mollusca</taxon>
        <taxon>Cephalopoda</taxon>
        <taxon>Coleoidea</taxon>
        <taxon>Decapodiformes</taxon>
        <taxon>Sepiida</taxon>
        <taxon>Sepiina</taxon>
        <taxon>Sepiidae</taxon>
        <taxon>Acanthosepion</taxon>
    </lineage>
</organism>
<keyword evidence="5 10" id="KW-0808">Transferase</keyword>
<evidence type="ECO:0000256" key="5">
    <source>
        <dbReference type="ARBA" id="ARBA00022679"/>
    </source>
</evidence>
<evidence type="ECO:0000256" key="6">
    <source>
        <dbReference type="ARBA" id="ARBA00022691"/>
    </source>
</evidence>
<dbReference type="SUPFAM" id="SSF75217">
    <property type="entry name" value="alpha/beta knot"/>
    <property type="match status" value="1"/>
</dbReference>
<dbReference type="Pfam" id="PF03587">
    <property type="entry name" value="EMG1"/>
    <property type="match status" value="1"/>
</dbReference>
<keyword evidence="11" id="KW-1185">Reference proteome</keyword>
<evidence type="ECO:0000256" key="2">
    <source>
        <dbReference type="ARBA" id="ARBA00022517"/>
    </source>
</evidence>
<accession>A0A812DF85</accession>
<comment type="similarity">
    <text evidence="1">Belongs to the class IV-like SAM-binding methyltransferase superfamily. RNA methyltransferase NEP1 family.</text>
</comment>
<proteinExistence type="inferred from homology"/>
<dbReference type="EC" id="2.1.1.260" evidence="10"/>
<dbReference type="Proteomes" id="UP000597762">
    <property type="component" value="Unassembled WGS sequence"/>
</dbReference>
<evidence type="ECO:0000313" key="11">
    <source>
        <dbReference type="Proteomes" id="UP000597762"/>
    </source>
</evidence>
<sequence>MFEYFYSFFSLSLSSSLFFVLFSICFVFLAVSLTLLRPLFFSLRERPRASLSLSLVSFPSVIFFQLLHRLSVHASDGPQKLLRVIKNPINNHLPVGCTKLTMSFNAPLCKDVKTLVPDDKPIVFVIGAMAHGSVDVDYTERSYSISSYPLSAALTCAKVCTAFEQGWGIE</sequence>
<keyword evidence="4 10" id="KW-0489">Methyltransferase</keyword>
<comment type="caution">
    <text evidence="10">The sequence shown here is derived from an EMBL/GenBank/DDBJ whole genome shotgun (WGS) entry which is preliminary data.</text>
</comment>
<keyword evidence="8" id="KW-0694">RNA-binding</keyword>
<dbReference type="AlphaFoldDB" id="A0A812DF85"/>
<dbReference type="PANTHER" id="PTHR12636">
    <property type="entry name" value="NEP1/MRA1"/>
    <property type="match status" value="1"/>
</dbReference>
<keyword evidence="3" id="KW-0698">rRNA processing</keyword>
<evidence type="ECO:0000256" key="9">
    <source>
        <dbReference type="SAM" id="Phobius"/>
    </source>
</evidence>
<evidence type="ECO:0000256" key="1">
    <source>
        <dbReference type="ARBA" id="ARBA00008115"/>
    </source>
</evidence>
<dbReference type="Gene3D" id="3.40.1280.10">
    <property type="match status" value="1"/>
</dbReference>
<feature type="transmembrane region" description="Helical" evidence="9">
    <location>
        <begin position="6"/>
        <end position="36"/>
    </location>
</feature>
<dbReference type="OrthoDB" id="269804at2759"/>
<evidence type="ECO:0000256" key="4">
    <source>
        <dbReference type="ARBA" id="ARBA00022603"/>
    </source>
</evidence>
<keyword evidence="6" id="KW-0949">S-adenosyl-L-methionine</keyword>
<keyword evidence="7" id="KW-0699">rRNA-binding</keyword>
<protein>
    <submittedName>
        <fullName evidence="10">EMG1</fullName>
        <ecNumber evidence="10">2.1.1.260</ecNumber>
    </submittedName>
</protein>
<dbReference type="InterPro" id="IPR005304">
    <property type="entry name" value="Rbsml_bgen_MeTrfase_EMG1/NEP1"/>
</dbReference>
<keyword evidence="2" id="KW-0690">Ribosome biogenesis</keyword>
<dbReference type="GO" id="GO:0019843">
    <property type="term" value="F:rRNA binding"/>
    <property type="evidence" value="ECO:0007669"/>
    <property type="project" value="UniProtKB-KW"/>
</dbReference>
<evidence type="ECO:0000256" key="3">
    <source>
        <dbReference type="ARBA" id="ARBA00022552"/>
    </source>
</evidence>
<evidence type="ECO:0000256" key="8">
    <source>
        <dbReference type="ARBA" id="ARBA00022884"/>
    </source>
</evidence>
<dbReference type="PANTHER" id="PTHR12636:SF5">
    <property type="entry name" value="RIBOSOMAL RNA SMALL SUBUNIT METHYLTRANSFERASE NEP1"/>
    <property type="match status" value="1"/>
</dbReference>
<dbReference type="GO" id="GO:0070475">
    <property type="term" value="P:rRNA base methylation"/>
    <property type="evidence" value="ECO:0007669"/>
    <property type="project" value="InterPro"/>
</dbReference>
<dbReference type="InterPro" id="IPR029028">
    <property type="entry name" value="Alpha/beta_knot_MTases"/>
</dbReference>
<evidence type="ECO:0000313" key="10">
    <source>
        <dbReference type="EMBL" id="CAE1299157.1"/>
    </source>
</evidence>
<keyword evidence="9" id="KW-0472">Membrane</keyword>
<keyword evidence="9" id="KW-0812">Transmembrane</keyword>
<name>A0A812DF85_ACAPH</name>
<dbReference type="GO" id="GO:0070037">
    <property type="term" value="F:rRNA (pseudouridine) methyltransferase activity"/>
    <property type="evidence" value="ECO:0007669"/>
    <property type="project" value="InterPro"/>
</dbReference>